<name>A0A5S9MCP9_BACIA</name>
<dbReference type="EMBL" id="AP021906">
    <property type="protein sequence ID" value="BBP90903.1"/>
    <property type="molecule type" value="Genomic_DNA"/>
</dbReference>
<protein>
    <submittedName>
        <fullName evidence="1">Uncharacterized protein</fullName>
    </submittedName>
</protein>
<sequence>MIKSYGKLEQQGDTFESLTYWSLKDVNYKNIKEIDLQVFIFDDSGTSDKSLINFKRKITL</sequence>
<organism evidence="1 2">
    <name type="scientific">Bacillus safensis</name>
    <dbReference type="NCBI Taxonomy" id="561879"/>
    <lineage>
        <taxon>Bacteria</taxon>
        <taxon>Bacillati</taxon>
        <taxon>Bacillota</taxon>
        <taxon>Bacilli</taxon>
        <taxon>Bacillales</taxon>
        <taxon>Bacillaceae</taxon>
        <taxon>Bacillus</taxon>
    </lineage>
</organism>
<reference evidence="1 2" key="1">
    <citation type="submission" date="2019-12" db="EMBL/GenBank/DDBJ databases">
        <title>Full genome sequence of a Bacillus safensis strain isolated from commercially available natto in Indonesia.</title>
        <authorList>
            <person name="Yoshida M."/>
            <person name="Uomi M."/>
            <person name="Waturangi D."/>
            <person name="Ekaputri J.J."/>
            <person name="Setiamarga D.H.E."/>
        </authorList>
    </citation>
    <scope>NUCLEOTIDE SEQUENCE [LARGE SCALE GENOMIC DNA]</scope>
    <source>
        <strain evidence="1 2">IDN1</strain>
    </source>
</reference>
<gene>
    <name evidence="1" type="ORF">BsIDN1_45210</name>
</gene>
<dbReference type="Proteomes" id="UP000464658">
    <property type="component" value="Chromosome"/>
</dbReference>
<proteinExistence type="predicted"/>
<evidence type="ECO:0000313" key="2">
    <source>
        <dbReference type="Proteomes" id="UP000464658"/>
    </source>
</evidence>
<accession>A0A5S9MCP9</accession>
<evidence type="ECO:0000313" key="1">
    <source>
        <dbReference type="EMBL" id="BBP90903.1"/>
    </source>
</evidence>
<dbReference type="AlphaFoldDB" id="A0A5S9MCP9"/>